<gene>
    <name evidence="8" type="ORF">V3390_05040</name>
</gene>
<feature type="transmembrane region" description="Helical" evidence="7">
    <location>
        <begin position="52"/>
        <end position="71"/>
    </location>
</feature>
<proteinExistence type="inferred from homology"/>
<sequence>MSIIATIVGGAIIGAVARMVKPGADPMGWIMTILFGIAGAFIGSYIAHGGLWGWLVAVVITVALLFGWDALKRRGV</sequence>
<keyword evidence="6 7" id="KW-0472">Membrane</keyword>
<evidence type="ECO:0000256" key="6">
    <source>
        <dbReference type="ARBA" id="ARBA00023136"/>
    </source>
</evidence>
<evidence type="ECO:0000313" key="8">
    <source>
        <dbReference type="EMBL" id="MEF2155599.1"/>
    </source>
</evidence>
<dbReference type="PANTHER" id="PTHR33884">
    <property type="entry name" value="UPF0410 PROTEIN YMGE"/>
    <property type="match status" value="1"/>
</dbReference>
<evidence type="ECO:0000256" key="7">
    <source>
        <dbReference type="SAM" id="Phobius"/>
    </source>
</evidence>
<keyword evidence="3" id="KW-1003">Cell membrane</keyword>
<name>A0ABU7V193_9GAMM</name>
<evidence type="ECO:0000256" key="3">
    <source>
        <dbReference type="ARBA" id="ARBA00022475"/>
    </source>
</evidence>
<dbReference type="PANTHER" id="PTHR33884:SF3">
    <property type="entry name" value="UPF0410 PROTEIN YMGE"/>
    <property type="match status" value="1"/>
</dbReference>
<comment type="caution">
    <text evidence="8">The sequence shown here is derived from an EMBL/GenBank/DDBJ whole genome shotgun (WGS) entry which is preliminary data.</text>
</comment>
<accession>A0ABU7V193</accession>
<evidence type="ECO:0000256" key="5">
    <source>
        <dbReference type="ARBA" id="ARBA00022989"/>
    </source>
</evidence>
<organism evidence="8 9">
    <name type="scientific">Aquilutibacter rugosus</name>
    <dbReference type="NCBI Taxonomy" id="3115820"/>
    <lineage>
        <taxon>Bacteria</taxon>
        <taxon>Pseudomonadati</taxon>
        <taxon>Pseudomonadota</taxon>
        <taxon>Gammaproteobacteria</taxon>
        <taxon>Lysobacterales</taxon>
        <taxon>Lysobacteraceae</taxon>
        <taxon>Aquilutibacter</taxon>
    </lineage>
</organism>
<protein>
    <submittedName>
        <fullName evidence="8">GlsB/YeaQ/YmgE family stress response membrane protein</fullName>
    </submittedName>
</protein>
<comment type="subcellular location">
    <subcellularLocation>
        <location evidence="1">Cell membrane</location>
        <topology evidence="1">Multi-pass membrane protein</topology>
    </subcellularLocation>
</comment>
<keyword evidence="5 7" id="KW-1133">Transmembrane helix</keyword>
<evidence type="ECO:0000256" key="2">
    <source>
        <dbReference type="ARBA" id="ARBA00011006"/>
    </source>
</evidence>
<reference evidence="8 9" key="1">
    <citation type="submission" date="2024-01" db="EMBL/GenBank/DDBJ databases">
        <title>Novel species of the genus Luteimonas isolated from rivers.</title>
        <authorList>
            <person name="Lu H."/>
        </authorList>
    </citation>
    <scope>NUCLEOTIDE SEQUENCE [LARGE SCALE GENOMIC DNA]</scope>
    <source>
        <strain evidence="8 9">FXH3W</strain>
    </source>
</reference>
<dbReference type="EMBL" id="JAZHBO010000001">
    <property type="protein sequence ID" value="MEF2155599.1"/>
    <property type="molecule type" value="Genomic_DNA"/>
</dbReference>
<comment type="similarity">
    <text evidence="2">Belongs to the UPF0410 family.</text>
</comment>
<keyword evidence="9" id="KW-1185">Reference proteome</keyword>
<keyword evidence="4 7" id="KW-0812">Transmembrane</keyword>
<dbReference type="RefSeq" id="WP_331689274.1">
    <property type="nucleotide sequence ID" value="NZ_JAZHBN010000002.1"/>
</dbReference>
<dbReference type="Proteomes" id="UP001356170">
    <property type="component" value="Unassembled WGS sequence"/>
</dbReference>
<dbReference type="InterPro" id="IPR007341">
    <property type="entry name" value="Transgly_assoc"/>
</dbReference>
<evidence type="ECO:0000256" key="4">
    <source>
        <dbReference type="ARBA" id="ARBA00022692"/>
    </source>
</evidence>
<evidence type="ECO:0000256" key="1">
    <source>
        <dbReference type="ARBA" id="ARBA00004651"/>
    </source>
</evidence>
<evidence type="ECO:0000313" key="9">
    <source>
        <dbReference type="Proteomes" id="UP001356170"/>
    </source>
</evidence>
<feature type="transmembrane region" description="Helical" evidence="7">
    <location>
        <begin position="27"/>
        <end position="46"/>
    </location>
</feature>